<feature type="domain" description="NTP pyrophosphohydrolase MazG-like" evidence="1">
    <location>
        <begin position="34"/>
        <end position="94"/>
    </location>
</feature>
<dbReference type="Pfam" id="PF03819">
    <property type="entry name" value="MazG"/>
    <property type="match status" value="1"/>
</dbReference>
<protein>
    <recommendedName>
        <fullName evidence="1">NTP pyrophosphohydrolase MazG-like domain-containing protein</fullName>
    </recommendedName>
</protein>
<dbReference type="CDD" id="cd11542">
    <property type="entry name" value="NTP-PPase_u5"/>
    <property type="match status" value="1"/>
</dbReference>
<sequence>MKRISELVAEAHRTAVDKGWYEHPPEFGTAVALMHSELSEALEAYRKLEGEAMREAIAEELADVCIRVFDTCGHMGLDLESAIHRKMEKNRQRSYRHGGKKI</sequence>
<dbReference type="RefSeq" id="WP_269881154.1">
    <property type="nucleotide sequence ID" value="NZ_JAQAGZ010000005.1"/>
</dbReference>
<name>A0ABT4Q7E6_9BACL</name>
<dbReference type="InterPro" id="IPR004518">
    <property type="entry name" value="MazG-like_dom"/>
</dbReference>
<evidence type="ECO:0000313" key="3">
    <source>
        <dbReference type="Proteomes" id="UP001527882"/>
    </source>
</evidence>
<dbReference type="SUPFAM" id="SSF101386">
    <property type="entry name" value="all-alpha NTP pyrophosphatases"/>
    <property type="match status" value="1"/>
</dbReference>
<proteinExistence type="predicted"/>
<gene>
    <name evidence="2" type="ORF">O9H85_09825</name>
</gene>
<comment type="caution">
    <text evidence="2">The sequence shown here is derived from an EMBL/GenBank/DDBJ whole genome shotgun (WGS) entry which is preliminary data.</text>
</comment>
<reference evidence="2 3" key="1">
    <citation type="submission" date="2022-12" db="EMBL/GenBank/DDBJ databases">
        <title>Draft genome sequence of Paenibacillus sp. dW9.</title>
        <authorList>
            <person name="Choi E.-W."/>
            <person name="Kim D.-U."/>
        </authorList>
    </citation>
    <scope>NUCLEOTIDE SEQUENCE [LARGE SCALE GENOMIC DNA]</scope>
    <source>
        <strain evidence="3">dW9</strain>
    </source>
</reference>
<dbReference type="EMBL" id="JAQAGZ010000005">
    <property type="protein sequence ID" value="MCZ8512707.1"/>
    <property type="molecule type" value="Genomic_DNA"/>
</dbReference>
<dbReference type="Proteomes" id="UP001527882">
    <property type="component" value="Unassembled WGS sequence"/>
</dbReference>
<keyword evidence="3" id="KW-1185">Reference proteome</keyword>
<dbReference type="Gene3D" id="1.10.287.1080">
    <property type="entry name" value="MazG-like"/>
    <property type="match status" value="1"/>
</dbReference>
<evidence type="ECO:0000313" key="2">
    <source>
        <dbReference type="EMBL" id="MCZ8512707.1"/>
    </source>
</evidence>
<organism evidence="2 3">
    <name type="scientific">Paenibacillus gyeongsangnamensis</name>
    <dbReference type="NCBI Taxonomy" id="3388067"/>
    <lineage>
        <taxon>Bacteria</taxon>
        <taxon>Bacillati</taxon>
        <taxon>Bacillota</taxon>
        <taxon>Bacilli</taxon>
        <taxon>Bacillales</taxon>
        <taxon>Paenibacillaceae</taxon>
        <taxon>Paenibacillus</taxon>
    </lineage>
</organism>
<accession>A0ABT4Q7E6</accession>
<evidence type="ECO:0000259" key="1">
    <source>
        <dbReference type="Pfam" id="PF03819"/>
    </source>
</evidence>